<dbReference type="GO" id="GO:0005669">
    <property type="term" value="C:transcription factor TFIID complex"/>
    <property type="evidence" value="ECO:0007669"/>
    <property type="project" value="InterPro"/>
</dbReference>
<dbReference type="Pfam" id="PF00439">
    <property type="entry name" value="Bromodomain"/>
    <property type="match status" value="1"/>
</dbReference>
<dbReference type="GO" id="GO:0016251">
    <property type="term" value="F:RNA polymerase II general transcription initiation factor activity"/>
    <property type="evidence" value="ECO:0007669"/>
    <property type="project" value="InterPro"/>
</dbReference>
<dbReference type="PhylomeDB" id="A7RJB7"/>
<evidence type="ECO:0000256" key="2">
    <source>
        <dbReference type="PROSITE-ProRule" id="PRU00035"/>
    </source>
</evidence>
<dbReference type="GO" id="GO:0004402">
    <property type="term" value="F:histone acetyltransferase activity"/>
    <property type="evidence" value="ECO:0007669"/>
    <property type="project" value="InterPro"/>
</dbReference>
<evidence type="ECO:0000259" key="3">
    <source>
        <dbReference type="PROSITE" id="PS50014"/>
    </source>
</evidence>
<dbReference type="InParanoid" id="A7RJB7"/>
<dbReference type="PANTHER" id="PTHR13900:SF0">
    <property type="entry name" value="TRANSCRIPTION INITIATION FACTOR TFIID SUBUNIT 1"/>
    <property type="match status" value="1"/>
</dbReference>
<dbReference type="InterPro" id="IPR001487">
    <property type="entry name" value="Bromodomain"/>
</dbReference>
<dbReference type="HOGENOM" id="CLU_1410372_0_0_1"/>
<proteinExistence type="predicted"/>
<evidence type="ECO:0000313" key="4">
    <source>
        <dbReference type="EMBL" id="EDO48648.1"/>
    </source>
</evidence>
<keyword evidence="1 2" id="KW-0103">Bromodomain</keyword>
<dbReference type="eggNOG" id="KOG0008">
    <property type="taxonomic scope" value="Eukaryota"/>
</dbReference>
<dbReference type="PRINTS" id="PR00503">
    <property type="entry name" value="BROMODOMAIN"/>
</dbReference>
<feature type="domain" description="Bromo" evidence="3">
    <location>
        <begin position="122"/>
        <end position="163"/>
    </location>
</feature>
<dbReference type="PROSITE" id="PS50014">
    <property type="entry name" value="BROMODOMAIN_2"/>
    <property type="match status" value="1"/>
</dbReference>
<reference evidence="4 5" key="1">
    <citation type="journal article" date="2007" name="Science">
        <title>Sea anemone genome reveals ancestral eumetazoan gene repertoire and genomic organization.</title>
        <authorList>
            <person name="Putnam N.H."/>
            <person name="Srivastava M."/>
            <person name="Hellsten U."/>
            <person name="Dirks B."/>
            <person name="Chapman J."/>
            <person name="Salamov A."/>
            <person name="Terry A."/>
            <person name="Shapiro H."/>
            <person name="Lindquist E."/>
            <person name="Kapitonov V.V."/>
            <person name="Jurka J."/>
            <person name="Genikhovich G."/>
            <person name="Grigoriev I.V."/>
            <person name="Lucas S.M."/>
            <person name="Steele R.E."/>
            <person name="Finnerty J.R."/>
            <person name="Technau U."/>
            <person name="Martindale M.Q."/>
            <person name="Rokhsar D.S."/>
        </authorList>
    </citation>
    <scope>NUCLEOTIDE SEQUENCE [LARGE SCALE GENOMIC DNA]</scope>
    <source>
        <strain evidence="5">CH2 X CH6</strain>
    </source>
</reference>
<dbReference type="STRING" id="45351.A7RJB7"/>
<accession>A7RJB7</accession>
<dbReference type="EMBL" id="DS469513">
    <property type="protein sequence ID" value="EDO48648.1"/>
    <property type="molecule type" value="Genomic_DNA"/>
</dbReference>
<keyword evidence="5" id="KW-1185">Reference proteome</keyword>
<evidence type="ECO:0000256" key="1">
    <source>
        <dbReference type="ARBA" id="ARBA00023117"/>
    </source>
</evidence>
<dbReference type="AlphaFoldDB" id="A7RJB7"/>
<dbReference type="InterPro" id="IPR040240">
    <property type="entry name" value="TAF1"/>
</dbReference>
<organism evidence="4 5">
    <name type="scientific">Nematostella vectensis</name>
    <name type="common">Starlet sea anemone</name>
    <dbReference type="NCBI Taxonomy" id="45351"/>
    <lineage>
        <taxon>Eukaryota</taxon>
        <taxon>Metazoa</taxon>
        <taxon>Cnidaria</taxon>
        <taxon>Anthozoa</taxon>
        <taxon>Hexacorallia</taxon>
        <taxon>Actiniaria</taxon>
        <taxon>Edwardsiidae</taxon>
        <taxon>Nematostella</taxon>
    </lineage>
</organism>
<dbReference type="Proteomes" id="UP000001593">
    <property type="component" value="Unassembled WGS sequence"/>
</dbReference>
<evidence type="ECO:0000313" key="5">
    <source>
        <dbReference type="Proteomes" id="UP000001593"/>
    </source>
</evidence>
<dbReference type="GO" id="GO:0017025">
    <property type="term" value="F:TBP-class protein binding"/>
    <property type="evidence" value="ECO:0007669"/>
    <property type="project" value="InterPro"/>
</dbReference>
<protein>
    <recommendedName>
        <fullName evidence="3">Bromo domain-containing protein</fullName>
    </recommendedName>
</protein>
<dbReference type="SUPFAM" id="SSF47370">
    <property type="entry name" value="Bromodomain"/>
    <property type="match status" value="1"/>
</dbReference>
<dbReference type="PANTHER" id="PTHR13900">
    <property type="entry name" value="TRANSCRIPTION INITIATION FACTOR TFIID"/>
    <property type="match status" value="1"/>
</dbReference>
<name>A7RJB7_NEMVE</name>
<gene>
    <name evidence="4" type="ORF">NEMVEDRAFT_v1g197956</name>
</gene>
<dbReference type="Gene3D" id="1.20.920.10">
    <property type="entry name" value="Bromodomain-like"/>
    <property type="match status" value="1"/>
</dbReference>
<sequence>MTTIEDCIARQDSTATILSASAIDTNLPSVAARAAQMDSDQVDLIRQVMSNITLPSSAIPEWAKLVPEDKWKTSLVTIRKKRRSGVMHCDYLKRPRKSINRRRANPEVAMQLLMEGIINKMKEVDESWPFHTPVNPKTVPDYHKIVKNPIDLQTLREPVYRSLAALDHGMAFLTPSTTKRSSTRKATEIHVKS</sequence>
<dbReference type="InterPro" id="IPR036427">
    <property type="entry name" value="Bromodomain-like_sf"/>
</dbReference>
<dbReference type="Pfam" id="PF06910">
    <property type="entry name" value="MEA1"/>
    <property type="match status" value="1"/>
</dbReference>